<reference evidence="8 9" key="1">
    <citation type="submission" date="2017-03" db="EMBL/GenBank/DDBJ databases">
        <authorList>
            <person name="Afonso C.L."/>
            <person name="Miller P.J."/>
            <person name="Scott M.A."/>
            <person name="Spackman E."/>
            <person name="Goraichik I."/>
            <person name="Dimitrov K.M."/>
            <person name="Suarez D.L."/>
            <person name="Swayne D.E."/>
        </authorList>
    </citation>
    <scope>NUCLEOTIDE SEQUENCE [LARGE SCALE GENOMIC DNA]</scope>
    <source>
        <strain evidence="8 9">CECT 7680</strain>
    </source>
</reference>
<dbReference type="GO" id="GO:0009247">
    <property type="term" value="P:glycolipid biosynthetic process"/>
    <property type="evidence" value="ECO:0007669"/>
    <property type="project" value="UniProtKB-ARBA"/>
</dbReference>
<dbReference type="GO" id="GO:0005886">
    <property type="term" value="C:plasma membrane"/>
    <property type="evidence" value="ECO:0007669"/>
    <property type="project" value="UniProtKB-SubCell"/>
</dbReference>
<feature type="compositionally biased region" description="Pro residues" evidence="7">
    <location>
        <begin position="301"/>
        <end position="319"/>
    </location>
</feature>
<evidence type="ECO:0000256" key="2">
    <source>
        <dbReference type="ARBA" id="ARBA00022475"/>
    </source>
</evidence>
<keyword evidence="3" id="KW-0997">Cell inner membrane</keyword>
<name>A0A1Y5SIY8_9RHOB</name>
<evidence type="ECO:0000256" key="3">
    <source>
        <dbReference type="ARBA" id="ARBA00022519"/>
    </source>
</evidence>
<feature type="region of interest" description="Disordered" evidence="7">
    <location>
        <begin position="292"/>
        <end position="319"/>
    </location>
</feature>
<dbReference type="AlphaFoldDB" id="A0A1Y5SIY8"/>
<dbReference type="EC" id="2.3.1.-" evidence="8"/>
<accession>A0A1Y5SIY8</accession>
<proteinExistence type="predicted"/>
<evidence type="ECO:0000313" key="9">
    <source>
        <dbReference type="Proteomes" id="UP000193409"/>
    </source>
</evidence>
<organism evidence="8 9">
    <name type="scientific">Pseudoruegeria aquimaris</name>
    <dbReference type="NCBI Taxonomy" id="393663"/>
    <lineage>
        <taxon>Bacteria</taxon>
        <taxon>Pseudomonadati</taxon>
        <taxon>Pseudomonadota</taxon>
        <taxon>Alphaproteobacteria</taxon>
        <taxon>Rhodobacterales</taxon>
        <taxon>Roseobacteraceae</taxon>
        <taxon>Pseudoruegeria</taxon>
    </lineage>
</organism>
<dbReference type="Pfam" id="PF03279">
    <property type="entry name" value="Lip_A_acyltrans"/>
    <property type="match status" value="1"/>
</dbReference>
<dbReference type="OrthoDB" id="9801955at2"/>
<evidence type="ECO:0000256" key="4">
    <source>
        <dbReference type="ARBA" id="ARBA00022679"/>
    </source>
</evidence>
<keyword evidence="5" id="KW-0472">Membrane</keyword>
<dbReference type="EMBL" id="FWFQ01000013">
    <property type="protein sequence ID" value="SLN41906.1"/>
    <property type="molecule type" value="Genomic_DNA"/>
</dbReference>
<dbReference type="PANTHER" id="PTHR30606:SF10">
    <property type="entry name" value="PHOSPHATIDYLINOSITOL MANNOSIDE ACYLTRANSFERASE"/>
    <property type="match status" value="1"/>
</dbReference>
<dbReference type="Proteomes" id="UP000193409">
    <property type="component" value="Unassembled WGS sequence"/>
</dbReference>
<protein>
    <submittedName>
        <fullName evidence="8">Phosphatidylinositol mannoside acyltransferase</fullName>
        <ecNumber evidence="8">2.3.1.-</ecNumber>
    </submittedName>
</protein>
<keyword evidence="4 8" id="KW-0808">Transferase</keyword>
<sequence length="319" mass="35120">MARKRNDLADRIVDLVARGIIGAARLLPYRARVQTVGWLTAHVIGPLAGFPKRVRANLAYVGLDLPEAEIRRLCREVSRNVGRNLIEMYSTEEFKAHAARTPVEGPGTEVLFAARDAGRPVVIVTAHFGSYDAARAAVVARGCRIGGIYKPMSNPHFNAHYVDALSAIAKPMFPRGRKGLAEMLKFLKGGGMVGLLIDQDISSGATLSFFGKPARTPLSAAEMALRYDAPMIPIFGIRKENGVDFRLEVQAPIPPGSPEEMTQAFNDRLETLVRENMDQWFWIHRRWEALKPRPKKKAPATTPPAETPPAETPPAPDRS</sequence>
<gene>
    <name evidence="8" type="ORF">PSA7680_02077</name>
</gene>
<evidence type="ECO:0000313" key="8">
    <source>
        <dbReference type="EMBL" id="SLN41906.1"/>
    </source>
</evidence>
<evidence type="ECO:0000256" key="6">
    <source>
        <dbReference type="ARBA" id="ARBA00023315"/>
    </source>
</evidence>
<keyword evidence="2" id="KW-1003">Cell membrane</keyword>
<keyword evidence="9" id="KW-1185">Reference proteome</keyword>
<comment type="subcellular location">
    <subcellularLocation>
        <location evidence="1">Cell inner membrane</location>
    </subcellularLocation>
</comment>
<evidence type="ECO:0000256" key="1">
    <source>
        <dbReference type="ARBA" id="ARBA00004533"/>
    </source>
</evidence>
<dbReference type="GO" id="GO:0016746">
    <property type="term" value="F:acyltransferase activity"/>
    <property type="evidence" value="ECO:0007669"/>
    <property type="project" value="UniProtKB-KW"/>
</dbReference>
<evidence type="ECO:0000256" key="7">
    <source>
        <dbReference type="SAM" id="MobiDB-lite"/>
    </source>
</evidence>
<dbReference type="PANTHER" id="PTHR30606">
    <property type="entry name" value="LIPID A BIOSYNTHESIS LAUROYL ACYLTRANSFERASE"/>
    <property type="match status" value="1"/>
</dbReference>
<evidence type="ECO:0000256" key="5">
    <source>
        <dbReference type="ARBA" id="ARBA00023136"/>
    </source>
</evidence>
<keyword evidence="6 8" id="KW-0012">Acyltransferase</keyword>
<dbReference type="InterPro" id="IPR004960">
    <property type="entry name" value="LipA_acyltrans"/>
</dbReference>
<dbReference type="CDD" id="cd07984">
    <property type="entry name" value="LPLAT_LABLAT-like"/>
    <property type="match status" value="1"/>
</dbReference>
<dbReference type="RefSeq" id="WP_085868631.1">
    <property type="nucleotide sequence ID" value="NZ_FWFQ01000013.1"/>
</dbReference>